<evidence type="ECO:0000259" key="1">
    <source>
        <dbReference type="Pfam" id="PF02698"/>
    </source>
</evidence>
<feature type="domain" description="DUF218" evidence="1">
    <location>
        <begin position="42"/>
        <end position="172"/>
    </location>
</feature>
<evidence type="ECO:0000313" key="3">
    <source>
        <dbReference type="Proteomes" id="UP000230179"/>
    </source>
</evidence>
<accession>A0A2H0UAK9</accession>
<dbReference type="CDD" id="cd06259">
    <property type="entry name" value="YdcF-like"/>
    <property type="match status" value="1"/>
</dbReference>
<dbReference type="InterPro" id="IPR051599">
    <property type="entry name" value="Cell_Envelope_Assoc"/>
</dbReference>
<reference evidence="3" key="1">
    <citation type="submission" date="2017-09" db="EMBL/GenBank/DDBJ databases">
        <title>Depth-based differentiation of microbial function through sediment-hosted aquifers and enrichment of novel symbionts in the deep terrestrial subsurface.</title>
        <authorList>
            <person name="Probst A.J."/>
            <person name="Ladd B."/>
            <person name="Jarett J.K."/>
            <person name="Geller-Mcgrath D.E."/>
            <person name="Sieber C.M.K."/>
            <person name="Emerson J.B."/>
            <person name="Anantharaman K."/>
            <person name="Thomas B.C."/>
            <person name="Malmstrom R."/>
            <person name="Stieglmeier M."/>
            <person name="Klingl A."/>
            <person name="Woyke T."/>
            <person name="Ryan C.M."/>
            <person name="Banfield J.F."/>
        </authorList>
    </citation>
    <scope>NUCLEOTIDE SEQUENCE [LARGE SCALE GENOMIC DNA]</scope>
</reference>
<dbReference type="EMBL" id="PFBL01000004">
    <property type="protein sequence ID" value="PIR83432.1"/>
    <property type="molecule type" value="Genomic_DNA"/>
</dbReference>
<dbReference type="GO" id="GO:0005886">
    <property type="term" value="C:plasma membrane"/>
    <property type="evidence" value="ECO:0007669"/>
    <property type="project" value="TreeGrafter"/>
</dbReference>
<evidence type="ECO:0000313" key="2">
    <source>
        <dbReference type="EMBL" id="PIR83432.1"/>
    </source>
</evidence>
<dbReference type="PANTHER" id="PTHR30336:SF20">
    <property type="entry name" value="DUF218 DOMAIN-CONTAINING PROTEIN"/>
    <property type="match status" value="1"/>
</dbReference>
<dbReference type="Pfam" id="PF02698">
    <property type="entry name" value="DUF218"/>
    <property type="match status" value="1"/>
</dbReference>
<sequence>MEKNLQRDPSNDPSNEKERLLKEAIETFFDYLNLREEPAQSDVIFILGGASELPAKKAAELYKRGYAKKIGFISTGGKFGGEKIWGVPENKKYRELLEAEGVPEQDIITQGLTSNTLAEAQEAIPFLRDRGVTVHRMILVSRPIHQRRAFATFKQQHPDINYINCPADEPLAPEDPETRQRLVQEAERLLDYAKKGDTERQDIPREVLEAAARIRTQLMREGTYEPRIKPKH</sequence>
<name>A0A2H0UAK9_9BACT</name>
<gene>
    <name evidence="2" type="ORF">COU19_00525</name>
</gene>
<dbReference type="Gene3D" id="3.40.50.620">
    <property type="entry name" value="HUPs"/>
    <property type="match status" value="1"/>
</dbReference>
<dbReference type="InterPro" id="IPR003848">
    <property type="entry name" value="DUF218"/>
</dbReference>
<comment type="caution">
    <text evidence="2">The sequence shown here is derived from an EMBL/GenBank/DDBJ whole genome shotgun (WGS) entry which is preliminary data.</text>
</comment>
<dbReference type="AlphaFoldDB" id="A0A2H0UAK9"/>
<organism evidence="2 3">
    <name type="scientific">Candidatus Kaiserbacteria bacterium CG10_big_fil_rev_8_21_14_0_10_56_12</name>
    <dbReference type="NCBI Taxonomy" id="1974611"/>
    <lineage>
        <taxon>Bacteria</taxon>
        <taxon>Candidatus Kaiseribacteriota</taxon>
    </lineage>
</organism>
<dbReference type="Proteomes" id="UP000230179">
    <property type="component" value="Unassembled WGS sequence"/>
</dbReference>
<dbReference type="InterPro" id="IPR014729">
    <property type="entry name" value="Rossmann-like_a/b/a_fold"/>
</dbReference>
<protein>
    <recommendedName>
        <fullName evidence="1">DUF218 domain-containing protein</fullName>
    </recommendedName>
</protein>
<proteinExistence type="predicted"/>
<dbReference type="PANTHER" id="PTHR30336">
    <property type="entry name" value="INNER MEMBRANE PROTEIN, PROBABLE PERMEASE"/>
    <property type="match status" value="1"/>
</dbReference>